<dbReference type="RefSeq" id="WP_010111742.1">
    <property type="nucleotide sequence ID" value="NZ_CADEQG010000019.1"/>
</dbReference>
<dbReference type="GeneID" id="60550925"/>
<organism evidence="2 3">
    <name type="scientific">Burkholderia oklahomensis</name>
    <dbReference type="NCBI Taxonomy" id="342113"/>
    <lineage>
        <taxon>Bacteria</taxon>
        <taxon>Pseudomonadati</taxon>
        <taxon>Pseudomonadota</taxon>
        <taxon>Betaproteobacteria</taxon>
        <taxon>Burkholderiales</taxon>
        <taxon>Burkholderiaceae</taxon>
        <taxon>Burkholderia</taxon>
        <taxon>pseudomallei group</taxon>
    </lineage>
</organism>
<dbReference type="Proteomes" id="UP000029424">
    <property type="component" value="Chromosome 2"/>
</dbReference>
<name>A0AAI8FQ17_9BURK</name>
<dbReference type="KEGG" id="bok:DM82_5794"/>
<keyword evidence="3" id="KW-1185">Reference proteome</keyword>
<dbReference type="AlphaFoldDB" id="A0AAI8FQ17"/>
<dbReference type="PANTHER" id="PTHR34227">
    <property type="entry name" value="CHAPERONE PROTEIN YCDY"/>
    <property type="match status" value="1"/>
</dbReference>
<dbReference type="PANTHER" id="PTHR34227:SF11">
    <property type="entry name" value="CHAPERONE PROTEIN TORD"/>
    <property type="match status" value="1"/>
</dbReference>
<dbReference type="InterPro" id="IPR050289">
    <property type="entry name" value="TorD/DmsD_chaperones"/>
</dbReference>
<evidence type="ECO:0000313" key="3">
    <source>
        <dbReference type="Proteomes" id="UP000029424"/>
    </source>
</evidence>
<proteinExistence type="predicted"/>
<dbReference type="Pfam" id="PF02613">
    <property type="entry name" value="Nitrate_red_del"/>
    <property type="match status" value="1"/>
</dbReference>
<gene>
    <name evidence="2" type="ORF">DM82_5794</name>
</gene>
<dbReference type="EMBL" id="CP008727">
    <property type="protein sequence ID" value="AIO68520.1"/>
    <property type="molecule type" value="Genomic_DNA"/>
</dbReference>
<dbReference type="Gene3D" id="1.10.3480.10">
    <property type="entry name" value="TorD-like"/>
    <property type="match status" value="1"/>
</dbReference>
<keyword evidence="1" id="KW-0143">Chaperone</keyword>
<reference evidence="2 3" key="1">
    <citation type="submission" date="2014-06" db="EMBL/GenBank/DDBJ databases">
        <authorList>
            <person name="Bishop-Lilly K.A."/>
            <person name="Broomall S.M."/>
            <person name="Chain P.S."/>
            <person name="Chertkov O."/>
            <person name="Coyne S.R."/>
            <person name="Daligault H.E."/>
            <person name="Davenport K.W."/>
            <person name="Erkkila T."/>
            <person name="Frey K.G."/>
            <person name="Gibbons H.S."/>
            <person name="Gu W."/>
            <person name="Jaissle J."/>
            <person name="Johnson S.L."/>
            <person name="Koroleva G.I."/>
            <person name="Ladner J.T."/>
            <person name="Lo C.-C."/>
            <person name="Minogue T.D."/>
            <person name="Munk C."/>
            <person name="Palacios G.F."/>
            <person name="Redden C.L."/>
            <person name="Rosenzweig C.N."/>
            <person name="Scholz M.B."/>
            <person name="Teshima H."/>
            <person name="Xu Y."/>
        </authorList>
    </citation>
    <scope>NUCLEOTIDE SEQUENCE [LARGE SCALE GENOMIC DNA]</scope>
    <source>
        <strain evidence="2 3">EO147</strain>
    </source>
</reference>
<dbReference type="InterPro" id="IPR036411">
    <property type="entry name" value="TorD-like_sf"/>
</dbReference>
<protein>
    <submittedName>
        <fullName evidence="2">Nitrate reductase delta subunit</fullName>
    </submittedName>
</protein>
<sequence length="218" mass="23330">MIDEASEFRALVASWIAGLLAAPLDEMTIAHYREPDIAALLDELAAALDCHSAITGMHAALASTDSPRTAALDLSVAYTRLFEGVTGAPAVPLYESAYMGSRLFDQATHDMASLLPRVGMAIRRGSGEPPDHISVELALLASLLRKGDDDNAKRMEARLRRWIPAFVAACRDRDPGGFYGSTATLLGSLFGLLPSDALHGNGEPDAHPVPTRTDYSRT</sequence>
<accession>A0AAI8FQ17</accession>
<dbReference type="InterPro" id="IPR020945">
    <property type="entry name" value="DMSO/NO3_reduct_chaperone"/>
</dbReference>
<dbReference type="SUPFAM" id="SSF89155">
    <property type="entry name" value="TorD-like"/>
    <property type="match status" value="1"/>
</dbReference>
<evidence type="ECO:0000256" key="1">
    <source>
        <dbReference type="ARBA" id="ARBA00023186"/>
    </source>
</evidence>
<evidence type="ECO:0000313" key="2">
    <source>
        <dbReference type="EMBL" id="AIO68520.1"/>
    </source>
</evidence>